<dbReference type="PANTHER" id="PTHR22990:SF15">
    <property type="entry name" value="F-BOX ONLY PROTEIN 10"/>
    <property type="match status" value="1"/>
</dbReference>
<proteinExistence type="predicted"/>
<dbReference type="Proteomes" id="UP001150924">
    <property type="component" value="Unassembled WGS sequence"/>
</dbReference>
<keyword evidence="1" id="KW-0677">Repeat</keyword>
<gene>
    <name evidence="3" type="ORF">OV079_02905</name>
</gene>
<dbReference type="SUPFAM" id="SSF51126">
    <property type="entry name" value="Pectin lyase-like"/>
    <property type="match status" value="1"/>
</dbReference>
<dbReference type="PANTHER" id="PTHR22990">
    <property type="entry name" value="F-BOX ONLY PROTEIN"/>
    <property type="match status" value="1"/>
</dbReference>
<comment type="caution">
    <text evidence="3">The sequence shown here is derived from an EMBL/GenBank/DDBJ whole genome shotgun (WGS) entry which is preliminary data.</text>
</comment>
<evidence type="ECO:0000259" key="2">
    <source>
        <dbReference type="Pfam" id="PF13229"/>
    </source>
</evidence>
<dbReference type="InterPro" id="IPR011050">
    <property type="entry name" value="Pectin_lyase_fold/virulence"/>
</dbReference>
<name>A0A9X3EI53_9BACT</name>
<keyword evidence="4" id="KW-1185">Reference proteome</keyword>
<dbReference type="InterPro" id="IPR039448">
    <property type="entry name" value="Beta_helix"/>
</dbReference>
<dbReference type="SMART" id="SM00710">
    <property type="entry name" value="PbH1"/>
    <property type="match status" value="9"/>
</dbReference>
<dbReference type="RefSeq" id="WP_267766088.1">
    <property type="nucleotide sequence ID" value="NZ_JAPNKE010000002.1"/>
</dbReference>
<dbReference type="Gene3D" id="2.160.20.10">
    <property type="entry name" value="Single-stranded right-handed beta-helix, Pectin lyase-like"/>
    <property type="match status" value="1"/>
</dbReference>
<evidence type="ECO:0000313" key="4">
    <source>
        <dbReference type="Proteomes" id="UP001150924"/>
    </source>
</evidence>
<organism evidence="3 4">
    <name type="scientific">Nannocystis pusilla</name>
    <dbReference type="NCBI Taxonomy" id="889268"/>
    <lineage>
        <taxon>Bacteria</taxon>
        <taxon>Pseudomonadati</taxon>
        <taxon>Myxococcota</taxon>
        <taxon>Polyangia</taxon>
        <taxon>Nannocystales</taxon>
        <taxon>Nannocystaceae</taxon>
        <taxon>Nannocystis</taxon>
    </lineage>
</organism>
<dbReference type="InterPro" id="IPR012334">
    <property type="entry name" value="Pectin_lyas_fold"/>
</dbReference>
<dbReference type="Pfam" id="PF13229">
    <property type="entry name" value="Beta_helix"/>
    <property type="match status" value="1"/>
</dbReference>
<evidence type="ECO:0000313" key="3">
    <source>
        <dbReference type="EMBL" id="MCY1004534.1"/>
    </source>
</evidence>
<sequence>MSAHDISRHLFQASNHYTGTRMQQGRVVLDSDFNEARMLDEEDQRHFVVAVVGPHGSPDRGFTVENVTVAGLTWNFDIADGTYYLGGYRHEIGGGQSFRGQRDWRQLLRDDVRAVQVPPVPTQPRNDLVYLLGWQQGVGAVEDQELDDPAIAGHDTGYRQRFMQRVMVLADGPGTCKEAFDGLVASLEAGGHQFDRVNFELKSGARMGSRRSPVEPAEDLCKPEVLQGLAGAEHQAIRVQLIAPDRFIWGLDNASTMVRCTMAISEVDVTLTLTTPLRDLAHAPRVGHILELLPWGADLPNGEHVADHPVAGDVGGGVLLRVITPYDPGTGKITAVVAVEHSARLTKIAAWYQTIASAYLYARVWEPGDDDVAGPFGIGITLDQPIRLRGTDYEIGFTGLGIVGDYWILGARPATAQPIVPWNLRDGGPPHGPRRFYSPLAVLRWTIHTTLGAVAEVSSCRRTFRPLTRLRGCCTVTVGDGKTSFGDFTSIQAAVDALPRDEKGRICVLPGEYRERVVLTDRSDLILEGCGARTILRTPEGNDSARALIEVTRGTRLTIRKLTLEAFGQFGITLLGNGVALTSAILEDLRVTTRRDPDVPAPDPWWNLWLPASGPAPFPVSTIAAHRFSDLTIRRCYLEMSGNLSAAANVFLSHCGRSRVSDCQILTPSVDGDVVSKAWGGLQTGGGDDVVIENNIIRGGLGHGITLGRVITGYMNNDYATAFEPNGWFSMADDPDCPSVTSEIPDGIDEDDGPATTLTASTQADVVIRGNRISEMGASGVSVPGFWPDYLTLDVEGQRMFRSPNLLIEDNLIEANCRRPYHGVPGLHYGELVAFGGVVLADTDNLRIRDNRIVGNGGDHRYPICGIYVFHGEDLAIENNEVRDNGVRVGGSAFAGNRAGIALRFVGRLATSYGFDSYETEPDSLRPAARIRGNVVYQPAGRALELYGVGPMLIEGNVFGSGGLTHPVSSERAHCIEIHNIGLSAEIGVLGYVPGNLGYLPAPPLPTDEPPPSPDTVDGRILFTGNQVHFRPVAGASANIRRAVSLQSYDDVAVLDNQFVTTFPDGVGDMLCDTVVTAWSTRTNHNRWEDPIGTLPNGSYQTDISASTLGVMNFTKLNEASRCIHVQVSVLTDPIDNNGDGTNLTYTDCDTVPGFAALLAPTP</sequence>
<dbReference type="InterPro" id="IPR006626">
    <property type="entry name" value="PbH1"/>
</dbReference>
<reference evidence="3" key="1">
    <citation type="submission" date="2022-11" db="EMBL/GenBank/DDBJ databases">
        <title>Minimal conservation of predation-associated metabolite biosynthetic gene clusters underscores biosynthetic potential of Myxococcota including descriptions for ten novel species: Archangium lansinium sp. nov., Myxococcus landrumus sp. nov., Nannocystis bai.</title>
        <authorList>
            <person name="Ahearne A."/>
            <person name="Stevens C."/>
            <person name="Phillips K."/>
        </authorList>
    </citation>
    <scope>NUCLEOTIDE SEQUENCE</scope>
    <source>
        <strain evidence="3">Na p29</strain>
    </source>
</reference>
<feature type="domain" description="Right handed beta helix" evidence="2">
    <location>
        <begin position="762"/>
        <end position="889"/>
    </location>
</feature>
<evidence type="ECO:0000256" key="1">
    <source>
        <dbReference type="ARBA" id="ARBA00022737"/>
    </source>
</evidence>
<dbReference type="InterPro" id="IPR051550">
    <property type="entry name" value="SCF-Subunits/Alg-Epimerases"/>
</dbReference>
<accession>A0A9X3EI53</accession>
<dbReference type="EMBL" id="JAPNKE010000002">
    <property type="protein sequence ID" value="MCY1004534.1"/>
    <property type="molecule type" value="Genomic_DNA"/>
</dbReference>
<protein>
    <submittedName>
        <fullName evidence="3">Right-handed parallel beta-helix repeat-containing protein</fullName>
    </submittedName>
</protein>
<dbReference type="AlphaFoldDB" id="A0A9X3EI53"/>